<evidence type="ECO:0000256" key="7">
    <source>
        <dbReference type="SAM" id="Phobius"/>
    </source>
</evidence>
<dbReference type="Pfam" id="PF01122">
    <property type="entry name" value="Cobalamin_bind"/>
    <property type="match status" value="1"/>
</dbReference>
<sequence length="479" mass="52982">MGSEGAETGFISDDNLAKNRTPKHTQTGGPMMQRLKSPFGLKVTWAYCIIMTIITLILLIALATRNNDKFYAEERMVAVQSTQTVTRGISFVLQRQKASGGWATVSLTAQVTLAIRLAGGFNPAMIRLFNNTASIKDYLTKVIQQKYVLHGTTPAPTQQAITGGQLAYVMLALKAMCVNTSQFANINLNQQLALRLKNPNIDFNHQYPYALALLTLCLNNYKNTSNFASFLSELQVQSDGGWYDVDSTSMAIMALHCVGGYQNAVQRAIQYLLKNQNSKTFLFGNEYATAHAIQALLSVNVPITTWNYPKVLQSLFKMRKYDGTFGRVDNTVAVLPSITGSTFLDLKSATCKPPSGAINSSVVTIVYTIRYNCPTLDFGDETPLSISAKAGSPMLTFMKMAAGMSSRFNYTLKYHATFDAYTVETINGISSDSSSKLCYWYLQYDVTKQEVPLGISHFIPKNNDEISFVYRKPQSSSKK</sequence>
<dbReference type="GO" id="GO:0031419">
    <property type="term" value="F:cobalamin binding"/>
    <property type="evidence" value="ECO:0007669"/>
    <property type="project" value="InterPro"/>
</dbReference>
<feature type="binding site" evidence="4">
    <location>
        <begin position="440"/>
        <end position="442"/>
    </location>
    <ligand>
        <name>cyanocob(III)alamin</name>
        <dbReference type="ChEBI" id="CHEBI:17439"/>
    </ligand>
</feature>
<evidence type="ECO:0008006" key="10">
    <source>
        <dbReference type="Google" id="ProtNLM"/>
    </source>
</evidence>
<keyword evidence="3" id="KW-0732">Signal</keyword>
<dbReference type="KEGG" id="tad:TRIADDRAFT_53511"/>
<dbReference type="PANTHER" id="PTHR10559:SF18">
    <property type="entry name" value="TRANSCOBALAMIN II"/>
    <property type="match status" value="1"/>
</dbReference>
<dbReference type="InParanoid" id="B3RPF0"/>
<dbReference type="InterPro" id="IPR002157">
    <property type="entry name" value="Cbl-bd_prot"/>
</dbReference>
<dbReference type="OrthoDB" id="6062445at2759"/>
<dbReference type="PANTHER" id="PTHR10559">
    <property type="entry name" value="TRANSCOBALAMIN-1/GASTRIC INTRINSIC FACTOR"/>
    <property type="match status" value="1"/>
</dbReference>
<dbReference type="CDD" id="cd00688">
    <property type="entry name" value="ISOPREN_C2_like"/>
    <property type="match status" value="1"/>
</dbReference>
<evidence type="ECO:0000256" key="6">
    <source>
        <dbReference type="SAM" id="MobiDB-lite"/>
    </source>
</evidence>
<dbReference type="AlphaFoldDB" id="B3RPF0"/>
<evidence type="ECO:0000256" key="2">
    <source>
        <dbReference type="ARBA" id="ARBA00022525"/>
    </source>
</evidence>
<dbReference type="eggNOG" id="ENOG502QQHG">
    <property type="taxonomic scope" value="Eukaryota"/>
</dbReference>
<dbReference type="RefSeq" id="XP_002109457.1">
    <property type="nucleotide sequence ID" value="XM_002109421.1"/>
</dbReference>
<keyword evidence="7" id="KW-1133">Transmembrane helix</keyword>
<feature type="region of interest" description="Disordered" evidence="6">
    <location>
        <begin position="1"/>
        <end position="31"/>
    </location>
</feature>
<dbReference type="SUPFAM" id="SSF48239">
    <property type="entry name" value="Terpenoid cyclases/Protein prenyltransferases"/>
    <property type="match status" value="1"/>
</dbReference>
<keyword evidence="9" id="KW-1185">Reference proteome</keyword>
<dbReference type="PhylomeDB" id="B3RPF0"/>
<name>B3RPF0_TRIAD</name>
<dbReference type="STRING" id="10228.B3RPF0"/>
<gene>
    <name evidence="8" type="ORF">TRIADDRAFT_53511</name>
</gene>
<evidence type="ECO:0000256" key="3">
    <source>
        <dbReference type="ARBA" id="ARBA00022729"/>
    </source>
</evidence>
<dbReference type="InterPro" id="IPR008930">
    <property type="entry name" value="Terpenoid_cyclase/PrenylTrfase"/>
</dbReference>
<dbReference type="Gene3D" id="1.50.10.20">
    <property type="match status" value="1"/>
</dbReference>
<dbReference type="Gene3D" id="2.170.130.30">
    <property type="match status" value="1"/>
</dbReference>
<dbReference type="InterPro" id="IPR051588">
    <property type="entry name" value="Cobalamin_Transport"/>
</dbReference>
<accession>B3RPF0</accession>
<reference evidence="8 9" key="1">
    <citation type="journal article" date="2008" name="Nature">
        <title>The Trichoplax genome and the nature of placozoans.</title>
        <authorList>
            <person name="Srivastava M."/>
            <person name="Begovic E."/>
            <person name="Chapman J."/>
            <person name="Putnam N.H."/>
            <person name="Hellsten U."/>
            <person name="Kawashima T."/>
            <person name="Kuo A."/>
            <person name="Mitros T."/>
            <person name="Salamov A."/>
            <person name="Carpenter M.L."/>
            <person name="Signorovitch A.Y."/>
            <person name="Moreno M.A."/>
            <person name="Kamm K."/>
            <person name="Grimwood J."/>
            <person name="Schmutz J."/>
            <person name="Shapiro H."/>
            <person name="Grigoriev I.V."/>
            <person name="Buss L.W."/>
            <person name="Schierwater B."/>
            <person name="Dellaporta S.L."/>
            <person name="Rokhsar D.S."/>
        </authorList>
    </citation>
    <scope>NUCLEOTIDE SEQUENCE [LARGE SCALE GENOMIC DNA]</scope>
    <source>
        <strain evidence="8 9">Grell-BS-1999</strain>
    </source>
</reference>
<keyword evidence="7" id="KW-0472">Membrane</keyword>
<keyword evidence="4" id="KW-0170">Cobalt</keyword>
<evidence type="ECO:0000313" key="8">
    <source>
        <dbReference type="EMBL" id="EDV27623.1"/>
    </source>
</evidence>
<keyword evidence="2" id="KW-0964">Secreted</keyword>
<comment type="subcellular location">
    <subcellularLocation>
        <location evidence="1">Secreted</location>
    </subcellularLocation>
</comment>
<evidence type="ECO:0000256" key="4">
    <source>
        <dbReference type="PIRSR" id="PIRSR602157-1"/>
    </source>
</evidence>
<evidence type="ECO:0000256" key="5">
    <source>
        <dbReference type="PIRSR" id="PIRSR602157-2"/>
    </source>
</evidence>
<proteinExistence type="predicted"/>
<dbReference type="CTD" id="6750672"/>
<protein>
    <recommendedName>
        <fullName evidence="10">DUF4430 domain-containing protein</fullName>
    </recommendedName>
</protein>
<dbReference type="GO" id="GO:0015889">
    <property type="term" value="P:cobalamin transport"/>
    <property type="evidence" value="ECO:0007669"/>
    <property type="project" value="InterPro"/>
</dbReference>
<evidence type="ECO:0000256" key="1">
    <source>
        <dbReference type="ARBA" id="ARBA00004613"/>
    </source>
</evidence>
<dbReference type="Proteomes" id="UP000009022">
    <property type="component" value="Unassembled WGS sequence"/>
</dbReference>
<feature type="disulfide bond" evidence="5">
    <location>
        <begin position="217"/>
        <end position="257"/>
    </location>
</feature>
<feature type="binding site" evidence="4">
    <location>
        <position position="285"/>
    </location>
    <ligand>
        <name>cyanocob(III)alamin</name>
        <dbReference type="ChEBI" id="CHEBI:17439"/>
    </ligand>
</feature>
<organism evidence="8 9">
    <name type="scientific">Trichoplax adhaerens</name>
    <name type="common">Trichoplax reptans</name>
    <dbReference type="NCBI Taxonomy" id="10228"/>
    <lineage>
        <taxon>Eukaryota</taxon>
        <taxon>Metazoa</taxon>
        <taxon>Placozoa</taxon>
        <taxon>Uniplacotomia</taxon>
        <taxon>Trichoplacea</taxon>
        <taxon>Trichoplacidae</taxon>
        <taxon>Trichoplax</taxon>
    </lineage>
</organism>
<keyword evidence="5" id="KW-1015">Disulfide bond</keyword>
<feature type="transmembrane region" description="Helical" evidence="7">
    <location>
        <begin position="44"/>
        <end position="63"/>
    </location>
</feature>
<evidence type="ECO:0000313" key="9">
    <source>
        <dbReference type="Proteomes" id="UP000009022"/>
    </source>
</evidence>
<feature type="binding site" evidence="4">
    <location>
        <position position="246"/>
    </location>
    <ligand>
        <name>cyanocob(III)alamin</name>
        <dbReference type="ChEBI" id="CHEBI:17439"/>
    </ligand>
</feature>
<dbReference type="FunCoup" id="B3RPF0">
    <property type="interactions" value="28"/>
</dbReference>
<dbReference type="HOGENOM" id="CLU_570300_0_0_1"/>
<keyword evidence="7" id="KW-0812">Transmembrane</keyword>
<dbReference type="EMBL" id="DS985242">
    <property type="protein sequence ID" value="EDV27623.1"/>
    <property type="molecule type" value="Genomic_DNA"/>
</dbReference>
<dbReference type="GeneID" id="6750672"/>
<dbReference type="GO" id="GO:0005576">
    <property type="term" value="C:extracellular region"/>
    <property type="evidence" value="ECO:0007669"/>
    <property type="project" value="UniProtKB-SubCell"/>
</dbReference>